<dbReference type="EMBL" id="QVLX01000003">
    <property type="protein sequence ID" value="RGE87842.1"/>
    <property type="molecule type" value="Genomic_DNA"/>
</dbReference>
<keyword evidence="1" id="KW-0812">Transmembrane</keyword>
<evidence type="ECO:0000313" key="2">
    <source>
        <dbReference type="EMBL" id="RGE87842.1"/>
    </source>
</evidence>
<comment type="caution">
    <text evidence="2">The sequence shown here is derived from an EMBL/GenBank/DDBJ whole genome shotgun (WGS) entry which is preliminary data.</text>
</comment>
<organism evidence="2 3">
    <name type="scientific">Sellimonas intestinalis</name>
    <dbReference type="NCBI Taxonomy" id="1653434"/>
    <lineage>
        <taxon>Bacteria</taxon>
        <taxon>Bacillati</taxon>
        <taxon>Bacillota</taxon>
        <taxon>Clostridia</taxon>
        <taxon>Lachnospirales</taxon>
        <taxon>Lachnospiraceae</taxon>
        <taxon>Sellimonas</taxon>
    </lineage>
</organism>
<protein>
    <submittedName>
        <fullName evidence="2">Uncharacterized protein</fullName>
    </submittedName>
</protein>
<gene>
    <name evidence="2" type="ORF">DW016_06935</name>
</gene>
<keyword evidence="1" id="KW-1133">Transmembrane helix</keyword>
<proteinExistence type="predicted"/>
<evidence type="ECO:0000313" key="3">
    <source>
        <dbReference type="Proteomes" id="UP000261080"/>
    </source>
</evidence>
<accession>A0A3E3K398</accession>
<evidence type="ECO:0000256" key="1">
    <source>
        <dbReference type="SAM" id="Phobius"/>
    </source>
</evidence>
<name>A0A3E3K398_9FIRM</name>
<dbReference type="Proteomes" id="UP000261080">
    <property type="component" value="Unassembled WGS sequence"/>
</dbReference>
<feature type="transmembrane region" description="Helical" evidence="1">
    <location>
        <begin position="26"/>
        <end position="48"/>
    </location>
</feature>
<reference evidence="2 3" key="1">
    <citation type="submission" date="2018-08" db="EMBL/GenBank/DDBJ databases">
        <title>A genome reference for cultivated species of the human gut microbiota.</title>
        <authorList>
            <person name="Zou Y."/>
            <person name="Xue W."/>
            <person name="Luo G."/>
        </authorList>
    </citation>
    <scope>NUCLEOTIDE SEQUENCE [LARGE SCALE GENOMIC DNA]</scope>
    <source>
        <strain evidence="2 3">AF37-2AT</strain>
    </source>
</reference>
<keyword evidence="1" id="KW-0472">Membrane</keyword>
<sequence length="67" mass="8030">MLGVMILCPFLVICFNHYLGYLYNLTWIHKVAFIIIEVFTFFVSRLYVKRILSYANEKDAVYCRKVE</sequence>
<dbReference type="AlphaFoldDB" id="A0A3E3K398"/>
<keyword evidence="3" id="KW-1185">Reference proteome</keyword>